<feature type="transmembrane region" description="Helical" evidence="1">
    <location>
        <begin position="12"/>
        <end position="36"/>
    </location>
</feature>
<name>A0ABW2L711_9BACT</name>
<feature type="transmembrane region" description="Helical" evidence="1">
    <location>
        <begin position="48"/>
        <end position="76"/>
    </location>
</feature>
<evidence type="ECO:0000313" key="2">
    <source>
        <dbReference type="EMBL" id="MFC7338193.1"/>
    </source>
</evidence>
<accession>A0ABW2L711</accession>
<evidence type="ECO:0008006" key="4">
    <source>
        <dbReference type="Google" id="ProtNLM"/>
    </source>
</evidence>
<keyword evidence="1" id="KW-0812">Transmembrane</keyword>
<dbReference type="RefSeq" id="WP_379713224.1">
    <property type="nucleotide sequence ID" value="NZ_JBHTBS010000006.1"/>
</dbReference>
<protein>
    <recommendedName>
        <fullName evidence="4">DUF4282 domain-containing protein</fullName>
    </recommendedName>
</protein>
<organism evidence="2 3">
    <name type="scientific">Haloferula chungangensis</name>
    <dbReference type="NCBI Taxonomy" id="1048331"/>
    <lineage>
        <taxon>Bacteria</taxon>
        <taxon>Pseudomonadati</taxon>
        <taxon>Verrucomicrobiota</taxon>
        <taxon>Verrucomicrobiia</taxon>
        <taxon>Verrucomicrobiales</taxon>
        <taxon>Verrucomicrobiaceae</taxon>
        <taxon>Haloferula</taxon>
    </lineage>
</organism>
<evidence type="ECO:0000256" key="1">
    <source>
        <dbReference type="SAM" id="Phobius"/>
    </source>
</evidence>
<keyword evidence="3" id="KW-1185">Reference proteome</keyword>
<dbReference type="Proteomes" id="UP001596472">
    <property type="component" value="Unassembled WGS sequence"/>
</dbReference>
<keyword evidence="1" id="KW-0472">Membrane</keyword>
<keyword evidence="1" id="KW-1133">Transmembrane helix</keyword>
<comment type="caution">
    <text evidence="2">The sequence shown here is derived from an EMBL/GenBank/DDBJ whole genome shotgun (WGS) entry which is preliminary data.</text>
</comment>
<reference evidence="3" key="1">
    <citation type="journal article" date="2019" name="Int. J. Syst. Evol. Microbiol.">
        <title>The Global Catalogue of Microorganisms (GCM) 10K type strain sequencing project: providing services to taxonomists for standard genome sequencing and annotation.</title>
        <authorList>
            <consortium name="The Broad Institute Genomics Platform"/>
            <consortium name="The Broad Institute Genome Sequencing Center for Infectious Disease"/>
            <person name="Wu L."/>
            <person name="Ma J."/>
        </authorList>
    </citation>
    <scope>NUCLEOTIDE SEQUENCE [LARGE SCALE GENOMIC DNA]</scope>
    <source>
        <strain evidence="3">CGMCC 4.1467</strain>
    </source>
</reference>
<evidence type="ECO:0000313" key="3">
    <source>
        <dbReference type="Proteomes" id="UP001596472"/>
    </source>
</evidence>
<proteinExistence type="predicted"/>
<gene>
    <name evidence="2" type="ORF">ACFQY0_13445</name>
</gene>
<dbReference type="EMBL" id="JBHTBS010000006">
    <property type="protein sequence ID" value="MFC7338193.1"/>
    <property type="molecule type" value="Genomic_DNA"/>
</dbReference>
<sequence length="90" mass="9745">MNSFGLPEITVGGFGFFAIAYGVFVFIVHVIMALAVNGDAKRLLSSRGGLFLFGPFLWGWIVFIFGLAGLALYWAVHHSTLRASAPPNAR</sequence>